<accession>A0AAW0WM66</accession>
<sequence length="138" mass="14553">MVLRALWIQSTLRVLGVLTLLLLLATGGGVVWAGVSVEEGRGPVFLHEPPSRLHFSNTTGALLPCSAHGNPPPRVEWLSGGEVVVDVPDVRVVHANGSLQFLPFPPYAYTATVHAATYSCRAASAAGTILSIPVHVRA</sequence>
<reference evidence="2 3" key="1">
    <citation type="journal article" date="2024" name="BMC Genomics">
        <title>Genome assembly of redclaw crayfish (Cherax quadricarinatus) provides insights into its immune adaptation and hypoxia tolerance.</title>
        <authorList>
            <person name="Liu Z."/>
            <person name="Zheng J."/>
            <person name="Li H."/>
            <person name="Fang K."/>
            <person name="Wang S."/>
            <person name="He J."/>
            <person name="Zhou D."/>
            <person name="Weng S."/>
            <person name="Chi M."/>
            <person name="Gu Z."/>
            <person name="He J."/>
            <person name="Li F."/>
            <person name="Wang M."/>
        </authorList>
    </citation>
    <scope>NUCLEOTIDE SEQUENCE [LARGE SCALE GENOMIC DNA]</scope>
    <source>
        <strain evidence="2">ZL_2023a</strain>
    </source>
</reference>
<proteinExistence type="predicted"/>
<dbReference type="AlphaFoldDB" id="A0AAW0WM66"/>
<dbReference type="InterPro" id="IPR036179">
    <property type="entry name" value="Ig-like_dom_sf"/>
</dbReference>
<gene>
    <name evidence="2" type="ORF">OTU49_008880</name>
</gene>
<dbReference type="Gene3D" id="2.60.40.10">
    <property type="entry name" value="Immunoglobulins"/>
    <property type="match status" value="1"/>
</dbReference>
<protein>
    <recommendedName>
        <fullName evidence="1">Ig-like domain-containing protein</fullName>
    </recommendedName>
</protein>
<dbReference type="EMBL" id="JARKIK010000069">
    <property type="protein sequence ID" value="KAK8728934.1"/>
    <property type="molecule type" value="Genomic_DNA"/>
</dbReference>
<name>A0AAW0WM66_CHEQU</name>
<evidence type="ECO:0000313" key="3">
    <source>
        <dbReference type="Proteomes" id="UP001445076"/>
    </source>
</evidence>
<keyword evidence="3" id="KW-1185">Reference proteome</keyword>
<evidence type="ECO:0000259" key="1">
    <source>
        <dbReference type="PROSITE" id="PS50835"/>
    </source>
</evidence>
<dbReference type="SUPFAM" id="SSF48726">
    <property type="entry name" value="Immunoglobulin"/>
    <property type="match status" value="1"/>
</dbReference>
<evidence type="ECO:0000313" key="2">
    <source>
        <dbReference type="EMBL" id="KAK8728934.1"/>
    </source>
</evidence>
<dbReference type="InterPro" id="IPR013783">
    <property type="entry name" value="Ig-like_fold"/>
</dbReference>
<dbReference type="InterPro" id="IPR007110">
    <property type="entry name" value="Ig-like_dom"/>
</dbReference>
<feature type="non-terminal residue" evidence="2">
    <location>
        <position position="138"/>
    </location>
</feature>
<organism evidence="2 3">
    <name type="scientific">Cherax quadricarinatus</name>
    <name type="common">Australian red claw crayfish</name>
    <dbReference type="NCBI Taxonomy" id="27406"/>
    <lineage>
        <taxon>Eukaryota</taxon>
        <taxon>Metazoa</taxon>
        <taxon>Ecdysozoa</taxon>
        <taxon>Arthropoda</taxon>
        <taxon>Crustacea</taxon>
        <taxon>Multicrustacea</taxon>
        <taxon>Malacostraca</taxon>
        <taxon>Eumalacostraca</taxon>
        <taxon>Eucarida</taxon>
        <taxon>Decapoda</taxon>
        <taxon>Pleocyemata</taxon>
        <taxon>Astacidea</taxon>
        <taxon>Parastacoidea</taxon>
        <taxon>Parastacidae</taxon>
        <taxon>Cherax</taxon>
    </lineage>
</organism>
<dbReference type="Proteomes" id="UP001445076">
    <property type="component" value="Unassembled WGS sequence"/>
</dbReference>
<comment type="caution">
    <text evidence="2">The sequence shown here is derived from an EMBL/GenBank/DDBJ whole genome shotgun (WGS) entry which is preliminary data.</text>
</comment>
<feature type="domain" description="Ig-like" evidence="1">
    <location>
        <begin position="43"/>
        <end position="131"/>
    </location>
</feature>
<dbReference type="PROSITE" id="PS50835">
    <property type="entry name" value="IG_LIKE"/>
    <property type="match status" value="1"/>
</dbReference>